<sequence length="410" mass="46238">MGSDKEDQPSQNSLNTLAKMVAIKAIKNGEALRQDKVPEIQAEELEMKSPGMAVWNKMKEAVYVEGRNYQHASDAQQNQRSPEDHVLQLARLLYNSEWTALLLSLDCVGIVRRPDVHQIDFIYRLPGQLGKSKPLSPYEDTTFRGPKPLSELLSTPTFQLTLAQKFEVGKRLVESISLMHANGWLHKNLRASSVIFFPQESSDAGLSDRPLILKRPHISRFEFSRPEPIQSEVPARGAPGSTSRLEELLRTAPRPSMISLPINWNEGQAEARTGDLMSANHAFTSARAEIQLDYYHHPAKFASLNRHYCYAYDGYSLGILLIEIGCSNTMLNLEKILNQTLAYTPINAPYDVRRNIYNQVIPYLMFLCGDLYAEAVGLCLMLEPLEDDQTCRQQQELCVKVAAILERCCA</sequence>
<keyword evidence="3" id="KW-1185">Reference proteome</keyword>
<dbReference type="eggNOG" id="ENOG502SHAN">
    <property type="taxonomic scope" value="Eukaryota"/>
</dbReference>
<dbReference type="GO" id="GO:0005524">
    <property type="term" value="F:ATP binding"/>
    <property type="evidence" value="ECO:0007669"/>
    <property type="project" value="InterPro"/>
</dbReference>
<gene>
    <name evidence="2" type="ORF">A1O5_11596</name>
</gene>
<dbReference type="InterPro" id="IPR011009">
    <property type="entry name" value="Kinase-like_dom_sf"/>
</dbReference>
<evidence type="ECO:0000313" key="3">
    <source>
        <dbReference type="Proteomes" id="UP000019471"/>
    </source>
</evidence>
<name>W9WE42_9EURO</name>
<dbReference type="PANTHER" id="PTHR37542">
    <property type="entry name" value="HELO DOMAIN-CONTAINING PROTEIN-RELATED"/>
    <property type="match status" value="1"/>
</dbReference>
<organism evidence="2 3">
    <name type="scientific">Cladophialophora psammophila CBS 110553</name>
    <dbReference type="NCBI Taxonomy" id="1182543"/>
    <lineage>
        <taxon>Eukaryota</taxon>
        <taxon>Fungi</taxon>
        <taxon>Dikarya</taxon>
        <taxon>Ascomycota</taxon>
        <taxon>Pezizomycotina</taxon>
        <taxon>Eurotiomycetes</taxon>
        <taxon>Chaetothyriomycetidae</taxon>
        <taxon>Chaetothyriales</taxon>
        <taxon>Herpotrichiellaceae</taxon>
        <taxon>Cladophialophora</taxon>
    </lineage>
</organism>
<dbReference type="PROSITE" id="PS50011">
    <property type="entry name" value="PROTEIN_KINASE_DOM"/>
    <property type="match status" value="1"/>
</dbReference>
<evidence type="ECO:0000313" key="2">
    <source>
        <dbReference type="EMBL" id="EXJ63275.1"/>
    </source>
</evidence>
<dbReference type="SUPFAM" id="SSF56112">
    <property type="entry name" value="Protein kinase-like (PK-like)"/>
    <property type="match status" value="1"/>
</dbReference>
<dbReference type="OrthoDB" id="4540745at2759"/>
<evidence type="ECO:0000259" key="1">
    <source>
        <dbReference type="PROSITE" id="PS50011"/>
    </source>
</evidence>
<dbReference type="EMBL" id="AMGX01000027">
    <property type="protein sequence ID" value="EXJ63275.1"/>
    <property type="molecule type" value="Genomic_DNA"/>
</dbReference>
<dbReference type="STRING" id="1182543.W9WE42"/>
<comment type="caution">
    <text evidence="2">The sequence shown here is derived from an EMBL/GenBank/DDBJ whole genome shotgun (WGS) entry which is preliminary data.</text>
</comment>
<accession>W9WE42</accession>
<proteinExistence type="predicted"/>
<protein>
    <recommendedName>
        <fullName evidence="1">Protein kinase domain-containing protein</fullName>
    </recommendedName>
</protein>
<dbReference type="Proteomes" id="UP000019471">
    <property type="component" value="Unassembled WGS sequence"/>
</dbReference>
<dbReference type="HOGENOM" id="CLU_719643_0_0_1"/>
<reference evidence="2 3" key="1">
    <citation type="submission" date="2013-03" db="EMBL/GenBank/DDBJ databases">
        <title>The Genome Sequence of Cladophialophora psammophila CBS 110553.</title>
        <authorList>
            <consortium name="The Broad Institute Genomics Platform"/>
            <person name="Cuomo C."/>
            <person name="de Hoog S."/>
            <person name="Gorbushina A."/>
            <person name="Walker B."/>
            <person name="Young S.K."/>
            <person name="Zeng Q."/>
            <person name="Gargeya S."/>
            <person name="Fitzgerald M."/>
            <person name="Haas B."/>
            <person name="Abouelleil A."/>
            <person name="Allen A.W."/>
            <person name="Alvarado L."/>
            <person name="Arachchi H.M."/>
            <person name="Berlin A.M."/>
            <person name="Chapman S.B."/>
            <person name="Gainer-Dewar J."/>
            <person name="Goldberg J."/>
            <person name="Griggs A."/>
            <person name="Gujja S."/>
            <person name="Hansen M."/>
            <person name="Howarth C."/>
            <person name="Imamovic A."/>
            <person name="Ireland A."/>
            <person name="Larimer J."/>
            <person name="McCowan C."/>
            <person name="Murphy C."/>
            <person name="Pearson M."/>
            <person name="Poon T.W."/>
            <person name="Priest M."/>
            <person name="Roberts A."/>
            <person name="Saif S."/>
            <person name="Shea T."/>
            <person name="Sisk P."/>
            <person name="Sykes S."/>
            <person name="Wortman J."/>
            <person name="Nusbaum C."/>
            <person name="Birren B."/>
        </authorList>
    </citation>
    <scope>NUCLEOTIDE SEQUENCE [LARGE SCALE GENOMIC DNA]</scope>
    <source>
        <strain evidence="2 3">CBS 110553</strain>
    </source>
</reference>
<dbReference type="Gene3D" id="1.10.510.10">
    <property type="entry name" value="Transferase(Phosphotransferase) domain 1"/>
    <property type="match status" value="1"/>
</dbReference>
<dbReference type="GO" id="GO:0004672">
    <property type="term" value="F:protein kinase activity"/>
    <property type="evidence" value="ECO:0007669"/>
    <property type="project" value="InterPro"/>
</dbReference>
<dbReference type="GeneID" id="19196285"/>
<dbReference type="PANTHER" id="PTHR37542:SF3">
    <property type="entry name" value="PRION-INHIBITION AND PROPAGATION HELO DOMAIN-CONTAINING PROTEIN"/>
    <property type="match status" value="1"/>
</dbReference>
<dbReference type="AlphaFoldDB" id="W9WE42"/>
<dbReference type="InterPro" id="IPR000719">
    <property type="entry name" value="Prot_kinase_dom"/>
</dbReference>
<feature type="domain" description="Protein kinase" evidence="1">
    <location>
        <begin position="1"/>
        <end position="410"/>
    </location>
</feature>
<dbReference type="RefSeq" id="XP_007750358.1">
    <property type="nucleotide sequence ID" value="XM_007752168.1"/>
</dbReference>